<organism evidence="1 2">
    <name type="scientific">Penicillium arizonense</name>
    <dbReference type="NCBI Taxonomy" id="1835702"/>
    <lineage>
        <taxon>Eukaryota</taxon>
        <taxon>Fungi</taxon>
        <taxon>Dikarya</taxon>
        <taxon>Ascomycota</taxon>
        <taxon>Pezizomycotina</taxon>
        <taxon>Eurotiomycetes</taxon>
        <taxon>Eurotiomycetidae</taxon>
        <taxon>Eurotiales</taxon>
        <taxon>Aspergillaceae</taxon>
        <taxon>Penicillium</taxon>
    </lineage>
</organism>
<evidence type="ECO:0008006" key="3">
    <source>
        <dbReference type="Google" id="ProtNLM"/>
    </source>
</evidence>
<proteinExistence type="predicted"/>
<dbReference type="RefSeq" id="XP_022482510.1">
    <property type="nucleotide sequence ID" value="XM_022637633.1"/>
</dbReference>
<gene>
    <name evidence="1" type="ORF">PENARI_c072G08365</name>
</gene>
<comment type="caution">
    <text evidence="1">The sequence shown here is derived from an EMBL/GenBank/DDBJ whole genome shotgun (WGS) entry which is preliminary data.</text>
</comment>
<evidence type="ECO:0000313" key="1">
    <source>
        <dbReference type="EMBL" id="OGE47043.1"/>
    </source>
</evidence>
<protein>
    <recommendedName>
        <fullName evidence="3">N-acetyltransferase domain-containing protein</fullName>
    </recommendedName>
</protein>
<dbReference type="Proteomes" id="UP000177622">
    <property type="component" value="Unassembled WGS sequence"/>
</dbReference>
<sequence length="168" mass="18971">MAVQADRRKLGLAEMLVNAMKQTARAEGLEALIVPLRPTRKAEFPLVPMQDYMTWKCEKVPSTVPAGISSSMDNSQPTKQELPVDPWLRSHISLGGTMVKAAPYTLWLKSEVLEKIAPCLLKSYNTDPGAIDFKNLLSLKREAGMKSISPRRQPRRSIRIRNLRQMRD</sequence>
<dbReference type="Gene3D" id="3.40.630.30">
    <property type="match status" value="1"/>
</dbReference>
<keyword evidence="2" id="KW-1185">Reference proteome</keyword>
<name>A0A1F5L1E7_PENAI</name>
<accession>A0A1F5L1E7</accession>
<dbReference type="OrthoDB" id="5333917at2759"/>
<dbReference type="AlphaFoldDB" id="A0A1F5L1E7"/>
<reference evidence="1 2" key="1">
    <citation type="journal article" date="2016" name="Sci. Rep.">
        <title>Penicillium arizonense, a new, genome sequenced fungal species, reveals a high chemical diversity in secreted metabolites.</title>
        <authorList>
            <person name="Grijseels S."/>
            <person name="Nielsen J.C."/>
            <person name="Randelovic M."/>
            <person name="Nielsen J."/>
            <person name="Nielsen K.F."/>
            <person name="Workman M."/>
            <person name="Frisvad J.C."/>
        </authorList>
    </citation>
    <scope>NUCLEOTIDE SEQUENCE [LARGE SCALE GENOMIC DNA]</scope>
    <source>
        <strain evidence="1 2">CBS 141311</strain>
    </source>
</reference>
<evidence type="ECO:0000313" key="2">
    <source>
        <dbReference type="Proteomes" id="UP000177622"/>
    </source>
</evidence>
<dbReference type="GeneID" id="34582367"/>
<dbReference type="EMBL" id="LXJU01000072">
    <property type="protein sequence ID" value="OGE47043.1"/>
    <property type="molecule type" value="Genomic_DNA"/>
</dbReference>